<gene>
    <name evidence="2" type="ORF">V2H45_00470</name>
</gene>
<feature type="compositionally biased region" description="Basic and acidic residues" evidence="1">
    <location>
        <begin position="182"/>
        <end position="191"/>
    </location>
</feature>
<dbReference type="AlphaFoldDB" id="A0AAW9PSR4"/>
<feature type="compositionally biased region" description="Polar residues" evidence="1">
    <location>
        <begin position="21"/>
        <end position="35"/>
    </location>
</feature>
<dbReference type="RefSeq" id="WP_330481634.1">
    <property type="nucleotide sequence ID" value="NZ_JAZBJZ010000001.1"/>
</dbReference>
<evidence type="ECO:0000313" key="3">
    <source>
        <dbReference type="Proteomes" id="UP001333818"/>
    </source>
</evidence>
<organism evidence="2 3">
    <name type="scientific">Tumidithrix elongata BACA0141</name>
    <dbReference type="NCBI Taxonomy" id="2716417"/>
    <lineage>
        <taxon>Bacteria</taxon>
        <taxon>Bacillati</taxon>
        <taxon>Cyanobacteriota</taxon>
        <taxon>Cyanophyceae</taxon>
        <taxon>Pseudanabaenales</taxon>
        <taxon>Pseudanabaenaceae</taxon>
        <taxon>Tumidithrix</taxon>
        <taxon>Tumidithrix elongata</taxon>
    </lineage>
</organism>
<dbReference type="Proteomes" id="UP001333818">
    <property type="component" value="Unassembled WGS sequence"/>
</dbReference>
<comment type="caution">
    <text evidence="2">The sequence shown here is derived from an EMBL/GenBank/DDBJ whole genome shotgun (WGS) entry which is preliminary data.</text>
</comment>
<proteinExistence type="predicted"/>
<evidence type="ECO:0000256" key="1">
    <source>
        <dbReference type="SAM" id="MobiDB-lite"/>
    </source>
</evidence>
<evidence type="ECO:0000313" key="2">
    <source>
        <dbReference type="EMBL" id="MEE3715211.1"/>
    </source>
</evidence>
<keyword evidence="3" id="KW-1185">Reference proteome</keyword>
<dbReference type="EMBL" id="JAZBJZ010000001">
    <property type="protein sequence ID" value="MEE3715211.1"/>
    <property type="molecule type" value="Genomic_DNA"/>
</dbReference>
<reference evidence="2" key="1">
    <citation type="submission" date="2024-01" db="EMBL/GenBank/DDBJ databases">
        <title>Bank of Algae and Cyanobacteria of the Azores (BACA) strain genomes.</title>
        <authorList>
            <person name="Luz R."/>
            <person name="Cordeiro R."/>
            <person name="Fonseca A."/>
            <person name="Goncalves V."/>
        </authorList>
    </citation>
    <scope>NUCLEOTIDE SEQUENCE</scope>
    <source>
        <strain evidence="2">BACA0141</strain>
    </source>
</reference>
<feature type="compositionally biased region" description="Basic and acidic residues" evidence="1">
    <location>
        <begin position="214"/>
        <end position="226"/>
    </location>
</feature>
<feature type="region of interest" description="Disordered" evidence="1">
    <location>
        <begin position="1"/>
        <end position="35"/>
    </location>
</feature>
<accession>A0AAW9PSR4</accession>
<sequence length="374" mass="40778">MKPPSKFPFQIPKDVPPASEDLTSGNSPTEPSSTTVLKVSKFPKFPQFSKFSVRETSGKVGSSLADLISKNLFWFLILVSAGIHTAFLLLAPNPIKKVEKPKETEVISTIPVVNLPAKTPLSTSSKPDPKFPFGFNPLTSRPSTSSPFTTNPLINFNTSSDPFPFPLSTVPLTPDDALPVETRTEPRETRRPLTTVPDENDPPIDNTKKPVKPTPKENNLKPEFKGNDVLGAGTPVTPSTNPANTGQTTTFKNERVLTDLTIVTVISKIGGSNIMFTEIAPSSANISAAKVEKGVMWIPPKTAEVNGKQGTAEVALLVAPNGKVEDIFFKPSKVAEIDKVVRETVSGYYDKFQPIKEEEHKGKYRYVTIKFSFP</sequence>
<name>A0AAW9PSR4_9CYAN</name>
<feature type="region of interest" description="Disordered" evidence="1">
    <location>
        <begin position="169"/>
        <end position="226"/>
    </location>
</feature>
<evidence type="ECO:0008006" key="4">
    <source>
        <dbReference type="Google" id="ProtNLM"/>
    </source>
</evidence>
<protein>
    <recommendedName>
        <fullName evidence="4">TonB C-terminal domain-containing protein</fullName>
    </recommendedName>
</protein>